<evidence type="ECO:0000256" key="3">
    <source>
        <dbReference type="SAM" id="MobiDB-lite"/>
    </source>
</evidence>
<protein>
    <recommendedName>
        <fullName evidence="4">YEATS domain-containing protein</fullName>
    </recommendedName>
</protein>
<dbReference type="Gene3D" id="2.60.40.1970">
    <property type="entry name" value="YEATS domain"/>
    <property type="match status" value="1"/>
</dbReference>
<dbReference type="Gene3D" id="1.20.1270.220">
    <property type="match status" value="1"/>
</dbReference>
<dbReference type="Pfam" id="PF03366">
    <property type="entry name" value="YEATS"/>
    <property type="match status" value="1"/>
</dbReference>
<feature type="domain" description="YEATS" evidence="4">
    <location>
        <begin position="1"/>
        <end position="125"/>
    </location>
</feature>
<dbReference type="InterPro" id="IPR055129">
    <property type="entry name" value="YEATS_dom"/>
</dbReference>
<dbReference type="GO" id="GO:0006355">
    <property type="term" value="P:regulation of DNA-templated transcription"/>
    <property type="evidence" value="ECO:0007669"/>
    <property type="project" value="InterPro"/>
</dbReference>
<evidence type="ECO:0000256" key="1">
    <source>
        <dbReference type="ARBA" id="ARBA00023242"/>
    </source>
</evidence>
<dbReference type="PIRSF" id="PIRSF016551">
    <property type="entry name" value="SAS5/TFIID_14"/>
    <property type="match status" value="1"/>
</dbReference>
<feature type="non-terminal residue" evidence="5">
    <location>
        <position position="1"/>
    </location>
</feature>
<comment type="caution">
    <text evidence="5">The sequence shown here is derived from an EMBL/GenBank/DDBJ whole genome shotgun (WGS) entry which is preliminary data.</text>
</comment>
<dbReference type="InterPro" id="IPR005033">
    <property type="entry name" value="YEATS"/>
</dbReference>
<gene>
    <name evidence="5" type="ORF">WICPIJ_001776</name>
</gene>
<reference evidence="5" key="2">
    <citation type="submission" date="2021-01" db="EMBL/GenBank/DDBJ databases">
        <authorList>
            <person name="Schikora-Tamarit M.A."/>
        </authorList>
    </citation>
    <scope>NUCLEOTIDE SEQUENCE</scope>
    <source>
        <strain evidence="5">CBS2887</strain>
    </source>
</reference>
<dbReference type="OrthoDB" id="1741717at2759"/>
<organism evidence="5 6">
    <name type="scientific">Wickerhamomyces pijperi</name>
    <name type="common">Yeast</name>
    <name type="synonym">Pichia pijperi</name>
    <dbReference type="NCBI Taxonomy" id="599730"/>
    <lineage>
        <taxon>Eukaryota</taxon>
        <taxon>Fungi</taxon>
        <taxon>Dikarya</taxon>
        <taxon>Ascomycota</taxon>
        <taxon>Saccharomycotina</taxon>
        <taxon>Saccharomycetes</taxon>
        <taxon>Phaffomycetales</taxon>
        <taxon>Wickerhamomycetaceae</taxon>
        <taxon>Wickerhamomyces</taxon>
    </lineage>
</organism>
<name>A0A9P8QCN4_WICPI</name>
<keyword evidence="6" id="KW-1185">Reference proteome</keyword>
<dbReference type="EMBL" id="JAEUBG010000904">
    <property type="protein sequence ID" value="KAH3687240.1"/>
    <property type="molecule type" value="Genomic_DNA"/>
</dbReference>
<evidence type="ECO:0000313" key="5">
    <source>
        <dbReference type="EMBL" id="KAH3687240.1"/>
    </source>
</evidence>
<keyword evidence="1 2" id="KW-0539">Nucleus</keyword>
<feature type="region of interest" description="Disordered" evidence="3">
    <location>
        <begin position="130"/>
        <end position="163"/>
    </location>
</feature>
<evidence type="ECO:0000313" key="6">
    <source>
        <dbReference type="Proteomes" id="UP000774326"/>
    </source>
</evidence>
<dbReference type="GO" id="GO:0005634">
    <property type="term" value="C:nucleus"/>
    <property type="evidence" value="ECO:0007669"/>
    <property type="project" value="UniProtKB-SubCell"/>
</dbReference>
<dbReference type="Pfam" id="PF17035">
    <property type="entry name" value="BET"/>
    <property type="match status" value="1"/>
</dbReference>
<accession>A0A9P8QCN4</accession>
<reference evidence="5" key="1">
    <citation type="journal article" date="2021" name="Open Biol.">
        <title>Shared evolutionary footprints suggest mitochondrial oxidative damage underlies multiple complex I losses in fungi.</title>
        <authorList>
            <person name="Schikora-Tamarit M.A."/>
            <person name="Marcet-Houben M."/>
            <person name="Nosek J."/>
            <person name="Gabaldon T."/>
        </authorList>
    </citation>
    <scope>NUCLEOTIDE SEQUENCE</scope>
    <source>
        <strain evidence="5">CBS2887</strain>
    </source>
</reference>
<dbReference type="InterPro" id="IPR038336">
    <property type="entry name" value="NET_sf"/>
</dbReference>
<dbReference type="PROSITE" id="PS51037">
    <property type="entry name" value="YEATS"/>
    <property type="match status" value="1"/>
</dbReference>
<comment type="subcellular location">
    <subcellularLocation>
        <location evidence="2">Nucleus</location>
    </subcellularLocation>
</comment>
<dbReference type="CDD" id="cd16905">
    <property type="entry name" value="YEATS_Taf14_like"/>
    <property type="match status" value="1"/>
</dbReference>
<dbReference type="PANTHER" id="PTHR23195">
    <property type="entry name" value="YEATS DOMAIN"/>
    <property type="match status" value="1"/>
</dbReference>
<dbReference type="InterPro" id="IPR027353">
    <property type="entry name" value="NET_dom"/>
</dbReference>
<dbReference type="GO" id="GO:0000785">
    <property type="term" value="C:chromatin"/>
    <property type="evidence" value="ECO:0007669"/>
    <property type="project" value="UniProtKB-ARBA"/>
</dbReference>
<dbReference type="InterPro" id="IPR038704">
    <property type="entry name" value="YEAST_sf"/>
</dbReference>
<dbReference type="Proteomes" id="UP000774326">
    <property type="component" value="Unassembled WGS sequence"/>
</dbReference>
<evidence type="ECO:0000259" key="4">
    <source>
        <dbReference type="PROSITE" id="PS51037"/>
    </source>
</evidence>
<dbReference type="AlphaFoldDB" id="A0A9P8QCN4"/>
<sequence length="243" mass="27208">IITTQKILEGVDSVQEGFPMRKWSIEVHLLDQQGQISSDNIFDKVTYHLHPTFVNPTRVIKKPPFKIEEQGWGEFELFVVLTLLDKSGDRKIPHDLNFQSEYYEVDHKIKIPLSKSANLRRILVGDSSLGSGASGEDSGKRKAASAAISSPASDSTKTKKAKLNNGAATTSIKGNIDLEKLAENITKLGEDDLLGIVQMVTDNRTAEMNIENKIEEGEFTMDLYTLPDQLLKSMWDYVKKRIN</sequence>
<proteinExistence type="predicted"/>
<feature type="compositionally biased region" description="Low complexity" evidence="3">
    <location>
        <begin position="144"/>
        <end position="155"/>
    </location>
</feature>
<evidence type="ECO:0000256" key="2">
    <source>
        <dbReference type="PROSITE-ProRule" id="PRU00376"/>
    </source>
</evidence>
<dbReference type="InterPro" id="IPR016665">
    <property type="entry name" value="Sas5/TAF14"/>
</dbReference>